<dbReference type="VEuPathDB" id="FungiDB:MYCFIDRAFT_46973"/>
<keyword evidence="5" id="KW-1185">Reference proteome</keyword>
<evidence type="ECO:0000259" key="2">
    <source>
        <dbReference type="Pfam" id="PF00984"/>
    </source>
</evidence>
<dbReference type="SUPFAM" id="SSF48179">
    <property type="entry name" value="6-phosphogluconate dehydrogenase C-terminal domain-like"/>
    <property type="match status" value="1"/>
</dbReference>
<dbReference type="Pfam" id="PF00984">
    <property type="entry name" value="UDPG_MGDP_dh"/>
    <property type="match status" value="1"/>
</dbReference>
<dbReference type="Gene3D" id="3.40.50.720">
    <property type="entry name" value="NAD(P)-binding Rossmann-like Domain"/>
    <property type="match status" value="2"/>
</dbReference>
<dbReference type="GO" id="GO:0051287">
    <property type="term" value="F:NAD binding"/>
    <property type="evidence" value="ECO:0007669"/>
    <property type="project" value="InterPro"/>
</dbReference>
<dbReference type="AlphaFoldDB" id="M2YZS1"/>
<evidence type="ECO:0000256" key="1">
    <source>
        <dbReference type="ARBA" id="ARBA00006601"/>
    </source>
</evidence>
<dbReference type="SUPFAM" id="SSF51735">
    <property type="entry name" value="NAD(P)-binding Rossmann-fold domains"/>
    <property type="match status" value="1"/>
</dbReference>
<evidence type="ECO:0000313" key="5">
    <source>
        <dbReference type="Proteomes" id="UP000016932"/>
    </source>
</evidence>
<dbReference type="EMBL" id="KB446558">
    <property type="protein sequence ID" value="EME83125.1"/>
    <property type="molecule type" value="Genomic_DNA"/>
</dbReference>
<sequence>LAMATHFLISVSTVIDSEQNIDTSCIRKAIHTVEKHAQPGSTVVIESSVAVGMTRELLSPLMDSRALRCGMSPERVDPGRTYPHYTAIPKIVSGLDTASLESIRSLYARVFQNLVLVSSTEVAEMTKLYENCQRMMCIAYANEMADACAQLSKITIDPLEVSRAAATKPFGYMSYSPSLGVGGHCIPCNPFYLLSNSDFPLLEACTTRMRERPARMGDRIMKRLQRDFKERTSILVVGLGFKRGQSVLSHSPALALATHLLSNYNVYVEYADPLVDESAIASIPRLNESEWNVQHLRQFDGIVVAVDQPGLDMSVIKAVEQDGVYVEWFCSVGKIQ</sequence>
<name>M2YZS1_PSEFD</name>
<feature type="non-terminal residue" evidence="4">
    <location>
        <position position="336"/>
    </location>
</feature>
<dbReference type="PANTHER" id="PTHR43491">
    <property type="entry name" value="UDP-N-ACETYL-D-MANNOSAMINE DEHYDROGENASE"/>
    <property type="match status" value="1"/>
</dbReference>
<dbReference type="PIRSF" id="PIRSF000124">
    <property type="entry name" value="UDPglc_GDPman_dh"/>
    <property type="match status" value="1"/>
</dbReference>
<accession>M2YZS1</accession>
<feature type="domain" description="UDP-glucose/GDP-mannose dehydrogenase dimerisation" evidence="2">
    <location>
        <begin position="122"/>
        <end position="197"/>
    </location>
</feature>
<dbReference type="NCBIfam" id="TIGR03026">
    <property type="entry name" value="NDP-sugDHase"/>
    <property type="match status" value="1"/>
</dbReference>
<organism evidence="4 5">
    <name type="scientific">Pseudocercospora fijiensis (strain CIRAD86)</name>
    <name type="common">Black leaf streak disease fungus</name>
    <name type="synonym">Mycosphaerella fijiensis</name>
    <dbReference type="NCBI Taxonomy" id="383855"/>
    <lineage>
        <taxon>Eukaryota</taxon>
        <taxon>Fungi</taxon>
        <taxon>Dikarya</taxon>
        <taxon>Ascomycota</taxon>
        <taxon>Pezizomycotina</taxon>
        <taxon>Dothideomycetes</taxon>
        <taxon>Dothideomycetidae</taxon>
        <taxon>Mycosphaerellales</taxon>
        <taxon>Mycosphaerellaceae</taxon>
        <taxon>Pseudocercospora</taxon>
    </lineage>
</organism>
<dbReference type="Pfam" id="PF03721">
    <property type="entry name" value="UDPG_MGDP_dh_N"/>
    <property type="match status" value="1"/>
</dbReference>
<dbReference type="eggNOG" id="ENOG502QQVE">
    <property type="taxonomic scope" value="Eukaryota"/>
</dbReference>
<dbReference type="InterPro" id="IPR001732">
    <property type="entry name" value="UDP-Glc/GDP-Man_DH_N"/>
</dbReference>
<evidence type="ECO:0008006" key="6">
    <source>
        <dbReference type="Google" id="ProtNLM"/>
    </source>
</evidence>
<dbReference type="Proteomes" id="UP000016932">
    <property type="component" value="Unassembled WGS sequence"/>
</dbReference>
<dbReference type="InterPro" id="IPR014026">
    <property type="entry name" value="UDP-Glc/GDP-Man_DH_dimer"/>
</dbReference>
<dbReference type="InterPro" id="IPR008927">
    <property type="entry name" value="6-PGluconate_DH-like_C_sf"/>
</dbReference>
<dbReference type="STRING" id="383855.M2YZS1"/>
<dbReference type="SUPFAM" id="SSF52413">
    <property type="entry name" value="UDP-glucose/GDP-mannose dehydrogenase C-terminal domain"/>
    <property type="match status" value="1"/>
</dbReference>
<proteinExistence type="inferred from homology"/>
<reference evidence="4 5" key="1">
    <citation type="journal article" date="2012" name="PLoS Pathog.">
        <title>Diverse lifestyles and strategies of plant pathogenesis encoded in the genomes of eighteen Dothideomycetes fungi.</title>
        <authorList>
            <person name="Ohm R.A."/>
            <person name="Feau N."/>
            <person name="Henrissat B."/>
            <person name="Schoch C.L."/>
            <person name="Horwitz B.A."/>
            <person name="Barry K.W."/>
            <person name="Condon B.J."/>
            <person name="Copeland A.C."/>
            <person name="Dhillon B."/>
            <person name="Glaser F."/>
            <person name="Hesse C.N."/>
            <person name="Kosti I."/>
            <person name="LaButti K."/>
            <person name="Lindquist E.A."/>
            <person name="Lucas S."/>
            <person name="Salamov A.A."/>
            <person name="Bradshaw R.E."/>
            <person name="Ciuffetti L."/>
            <person name="Hamelin R.C."/>
            <person name="Kema G.H.J."/>
            <person name="Lawrence C."/>
            <person name="Scott J.A."/>
            <person name="Spatafora J.W."/>
            <person name="Turgeon B.G."/>
            <person name="de Wit P.J.G.M."/>
            <person name="Zhong S."/>
            <person name="Goodwin S.B."/>
            <person name="Grigoriev I.V."/>
        </authorList>
    </citation>
    <scope>NUCLEOTIDE SEQUENCE [LARGE SCALE GENOMIC DNA]</scope>
    <source>
        <strain evidence="4 5">CIRAD86</strain>
    </source>
</reference>
<dbReference type="InterPro" id="IPR036220">
    <property type="entry name" value="UDP-Glc/GDP-Man_DH_C_sf"/>
</dbReference>
<dbReference type="GO" id="GO:0016616">
    <property type="term" value="F:oxidoreductase activity, acting on the CH-OH group of donors, NAD or NADP as acceptor"/>
    <property type="evidence" value="ECO:0007669"/>
    <property type="project" value="InterPro"/>
</dbReference>
<evidence type="ECO:0000313" key="4">
    <source>
        <dbReference type="EMBL" id="EME83125.1"/>
    </source>
</evidence>
<dbReference type="KEGG" id="pfj:MYCFIDRAFT_46973"/>
<dbReference type="PANTHER" id="PTHR43491:SF2">
    <property type="entry name" value="UDP-N-ACETYL-D-MANNOSAMINE DEHYDROGENASE"/>
    <property type="match status" value="1"/>
</dbReference>
<dbReference type="RefSeq" id="XP_007925822.1">
    <property type="nucleotide sequence ID" value="XM_007927631.1"/>
</dbReference>
<protein>
    <recommendedName>
        <fullName evidence="6">UDP-glucose/GDP-mannose dehydrogenase C-terminal domain-containing protein</fullName>
    </recommendedName>
</protein>
<dbReference type="InterPro" id="IPR017476">
    <property type="entry name" value="UDP-Glc/GDP-Man"/>
</dbReference>
<dbReference type="GO" id="GO:0000271">
    <property type="term" value="P:polysaccharide biosynthetic process"/>
    <property type="evidence" value="ECO:0007669"/>
    <property type="project" value="InterPro"/>
</dbReference>
<dbReference type="PIRSF" id="PIRSF500136">
    <property type="entry name" value="UDP_ManNAc_DH"/>
    <property type="match status" value="1"/>
</dbReference>
<gene>
    <name evidence="4" type="ORF">MYCFIDRAFT_46973</name>
</gene>
<dbReference type="OrthoDB" id="5059218at2759"/>
<dbReference type="InterPro" id="IPR028359">
    <property type="entry name" value="UDP_ManNAc/GlcNAc_DH"/>
</dbReference>
<dbReference type="InterPro" id="IPR036291">
    <property type="entry name" value="NAD(P)-bd_dom_sf"/>
</dbReference>
<feature type="domain" description="UDP-glucose/GDP-mannose dehydrogenase N-terminal" evidence="3">
    <location>
        <begin position="6"/>
        <end position="101"/>
    </location>
</feature>
<dbReference type="GeneID" id="19339743"/>
<evidence type="ECO:0000259" key="3">
    <source>
        <dbReference type="Pfam" id="PF03721"/>
    </source>
</evidence>
<comment type="similarity">
    <text evidence="1">Belongs to the UDP-glucose/GDP-mannose dehydrogenase family.</text>
</comment>
<dbReference type="GO" id="GO:0016628">
    <property type="term" value="F:oxidoreductase activity, acting on the CH-CH group of donors, NAD or NADP as acceptor"/>
    <property type="evidence" value="ECO:0007669"/>
    <property type="project" value="InterPro"/>
</dbReference>
<dbReference type="HOGENOM" id="CLU_023810_0_0_1"/>